<comment type="caution">
    <text evidence="1">The sequence shown here is derived from an EMBL/GenBank/DDBJ whole genome shotgun (WGS) entry which is preliminary data.</text>
</comment>
<dbReference type="EMBL" id="DSRU01000276">
    <property type="protein sequence ID" value="HFM99871.1"/>
    <property type="molecule type" value="Genomic_DNA"/>
</dbReference>
<sequence length="300" mass="32602">MLSLIKSLSLQNQGSASLTTEIQSSIVPNSALDTSIKLNKSSNSGPVKVTSPKAHVGGRSQAEWADKWWKENALIPASSNPTVTEQPFEQYGPVQFLAGVAGSGSAERNITISTGTHLYVPVITQVVDNYGFDPAWSEQDSRDAANAIVDTVTSQFFNSVTSRGETSLISNWENYRQSSKPGGFSYVAGEDNVLGYEPGVPIDYAVQDGYWVMLNPLRPGDYTFHFGATGDYSKMKVDQNGNGIEGDTLGEQLIQDVIDFFAENPQYSSTFYQDITYHVTVVPQSKMPTQNLDISALASV</sequence>
<proteinExistence type="predicted"/>
<gene>
    <name evidence="1" type="ORF">ENR64_19375</name>
</gene>
<name>A0A7C3KH67_9CYAN</name>
<reference evidence="1" key="1">
    <citation type="journal article" date="2020" name="mSystems">
        <title>Genome- and Community-Level Interaction Insights into Carbon Utilization and Element Cycling Functions of Hydrothermarchaeota in Hydrothermal Sediment.</title>
        <authorList>
            <person name="Zhou Z."/>
            <person name="Liu Y."/>
            <person name="Xu W."/>
            <person name="Pan J."/>
            <person name="Luo Z.H."/>
            <person name="Li M."/>
        </authorList>
    </citation>
    <scope>NUCLEOTIDE SEQUENCE [LARGE SCALE GENOMIC DNA]</scope>
    <source>
        <strain evidence="1">SpSt-418</strain>
    </source>
</reference>
<organism evidence="1">
    <name type="scientific">Oscillatoriales cyanobacterium SpSt-418</name>
    <dbReference type="NCBI Taxonomy" id="2282169"/>
    <lineage>
        <taxon>Bacteria</taxon>
        <taxon>Bacillati</taxon>
        <taxon>Cyanobacteriota</taxon>
        <taxon>Cyanophyceae</taxon>
        <taxon>Oscillatoriophycideae</taxon>
        <taxon>Oscillatoriales</taxon>
    </lineage>
</organism>
<accession>A0A7C3KH67</accession>
<protein>
    <submittedName>
        <fullName evidence="1">Uncharacterized protein</fullName>
    </submittedName>
</protein>
<dbReference type="AlphaFoldDB" id="A0A7C3KH67"/>
<evidence type="ECO:0000313" key="1">
    <source>
        <dbReference type="EMBL" id="HFM99871.1"/>
    </source>
</evidence>